<dbReference type="GO" id="GO:0016787">
    <property type="term" value="F:hydrolase activity"/>
    <property type="evidence" value="ECO:0007669"/>
    <property type="project" value="UniProtKB-KW"/>
</dbReference>
<evidence type="ECO:0000256" key="1">
    <source>
        <dbReference type="SAM" id="MobiDB-lite"/>
    </source>
</evidence>
<dbReference type="Gene3D" id="1.20.1440.30">
    <property type="entry name" value="Biosynthetic Protein domain"/>
    <property type="match status" value="1"/>
</dbReference>
<keyword evidence="2" id="KW-0378">Hydrolase</keyword>
<reference evidence="3" key="1">
    <citation type="journal article" date="2019" name="Int. J. Syst. Evol. Microbiol.">
        <title>The Global Catalogue of Microorganisms (GCM) 10K type strain sequencing project: providing services to taxonomists for standard genome sequencing and annotation.</title>
        <authorList>
            <consortium name="The Broad Institute Genomics Platform"/>
            <consortium name="The Broad Institute Genome Sequencing Center for Infectious Disease"/>
            <person name="Wu L."/>
            <person name="Ma J."/>
        </authorList>
    </citation>
    <scope>NUCLEOTIDE SEQUENCE [LARGE SCALE GENOMIC DNA]</scope>
    <source>
        <strain evidence="3">CGMCC 4.1641</strain>
    </source>
</reference>
<dbReference type="Gene3D" id="3.40.1660.10">
    <property type="entry name" value="EreA-like (biosynthetic domain)"/>
    <property type="match status" value="1"/>
</dbReference>
<dbReference type="RefSeq" id="WP_382038463.1">
    <property type="nucleotide sequence ID" value="NZ_JBHSKJ010000003.1"/>
</dbReference>
<sequence length="446" mass="47831">MPSQPQPFQPQPSQRSQPSGRQPSADRAPFTHWLREHATTLTTLDPDAPLDDLEPLRDLIGDAHVVGIGENSHFIHEFGLVRRRLLRFLVERCGFTVLAFEYGFSEAFALDTWVRGDGPDGDLERLTGAALPMGLQEPLRSLRLHNRTAARPVGFAGIDIPAAGGSLLPALHPVADHLREADPEALPLAETAIGIAGRFAGESGAAAAPAWARLDATEQDALTAALARLLVRFRATEPLQVARTGRYAYEVALRRLEAASQADYTIRAMAALFAGTGLPADTSSREIYMAGSVLWHLERAEPDARVVLMAHNGHLQKEPVAFDGYPTALPMGQFLHHALGDDYFALGVSCVGGRTAEMRLEEGARFGFTVDDTELEAPEPGSIEAAFAGAVPAGAIGLAGLRSAPRGGDMPDRTRIQSAYMHTQVADAFDGMLCVPSSRVADGIDI</sequence>
<protein>
    <submittedName>
        <fullName evidence="2">Erythromycin esterase family protein</fullName>
        <ecNumber evidence="2">3.1.1.-</ecNumber>
    </submittedName>
</protein>
<dbReference type="PANTHER" id="PTHR31299:SF0">
    <property type="entry name" value="ESTERASE, PUTATIVE (AFU_ORTHOLOGUE AFUA_1G05850)-RELATED"/>
    <property type="match status" value="1"/>
</dbReference>
<feature type="compositionally biased region" description="Pro residues" evidence="1">
    <location>
        <begin position="1"/>
        <end position="10"/>
    </location>
</feature>
<evidence type="ECO:0000313" key="2">
    <source>
        <dbReference type="EMBL" id="MFC5144561.1"/>
    </source>
</evidence>
<dbReference type="Pfam" id="PF05139">
    <property type="entry name" value="Erythro_esteras"/>
    <property type="match status" value="1"/>
</dbReference>
<dbReference type="EC" id="3.1.1.-" evidence="2"/>
<dbReference type="Proteomes" id="UP001596222">
    <property type="component" value="Unassembled WGS sequence"/>
</dbReference>
<dbReference type="InterPro" id="IPR007815">
    <property type="entry name" value="Emycin_Estase"/>
</dbReference>
<dbReference type="InterPro" id="IPR052036">
    <property type="entry name" value="Hydrolase/PRTase-associated"/>
</dbReference>
<dbReference type="SUPFAM" id="SSF159501">
    <property type="entry name" value="EreA/ChaN-like"/>
    <property type="match status" value="1"/>
</dbReference>
<gene>
    <name evidence="2" type="ORF">ACFPP6_07690</name>
</gene>
<evidence type="ECO:0000313" key="3">
    <source>
        <dbReference type="Proteomes" id="UP001596222"/>
    </source>
</evidence>
<dbReference type="EMBL" id="JBHSKJ010000003">
    <property type="protein sequence ID" value="MFC5144561.1"/>
    <property type="molecule type" value="Genomic_DNA"/>
</dbReference>
<dbReference type="Gene3D" id="3.30.1870.10">
    <property type="entry name" value="EreA-like, domain 2"/>
    <property type="match status" value="1"/>
</dbReference>
<comment type="caution">
    <text evidence="2">The sequence shown here is derived from an EMBL/GenBank/DDBJ whole genome shotgun (WGS) entry which is preliminary data.</text>
</comment>
<keyword evidence="3" id="KW-1185">Reference proteome</keyword>
<organism evidence="2 3">
    <name type="scientific">Streptomyces aureoversilis</name>
    <dbReference type="NCBI Taxonomy" id="67277"/>
    <lineage>
        <taxon>Bacteria</taxon>
        <taxon>Bacillati</taxon>
        <taxon>Actinomycetota</taxon>
        <taxon>Actinomycetes</taxon>
        <taxon>Kitasatosporales</taxon>
        <taxon>Streptomycetaceae</taxon>
        <taxon>Streptomyces</taxon>
    </lineage>
</organism>
<dbReference type="InterPro" id="IPR016273">
    <property type="entry name" value="Emycin_Estase_proteobac"/>
</dbReference>
<dbReference type="CDD" id="cd14728">
    <property type="entry name" value="Ere-like"/>
    <property type="match status" value="1"/>
</dbReference>
<accession>A0ABV9ZVV4</accession>
<feature type="compositionally biased region" description="Low complexity" evidence="1">
    <location>
        <begin position="11"/>
        <end position="23"/>
    </location>
</feature>
<feature type="region of interest" description="Disordered" evidence="1">
    <location>
        <begin position="1"/>
        <end position="27"/>
    </location>
</feature>
<proteinExistence type="predicted"/>
<name>A0ABV9ZVV4_9ACTN</name>
<dbReference type="PANTHER" id="PTHR31299">
    <property type="entry name" value="ESTERASE, PUTATIVE (AFU_ORTHOLOGUE AFUA_1G05850)-RELATED"/>
    <property type="match status" value="1"/>
</dbReference>
<dbReference type="PIRSF" id="PIRSF000880">
    <property type="entry name" value="Eryth_est"/>
    <property type="match status" value="1"/>
</dbReference>